<evidence type="ECO:0000313" key="15">
    <source>
        <dbReference type="EMBL" id="TVY53991.1"/>
    </source>
</evidence>
<comment type="caution">
    <text evidence="15">The sequence shown here is derived from an EMBL/GenBank/DDBJ whole genome shotgun (WGS) entry which is preliminary data.</text>
</comment>
<keyword evidence="5" id="KW-0813">Transport</keyword>
<organism evidence="15 16">
    <name type="scientific">Lachnellula cervina</name>
    <dbReference type="NCBI Taxonomy" id="1316786"/>
    <lineage>
        <taxon>Eukaryota</taxon>
        <taxon>Fungi</taxon>
        <taxon>Dikarya</taxon>
        <taxon>Ascomycota</taxon>
        <taxon>Pezizomycotina</taxon>
        <taxon>Leotiomycetes</taxon>
        <taxon>Helotiales</taxon>
        <taxon>Lachnaceae</taxon>
        <taxon>Lachnellula</taxon>
    </lineage>
</organism>
<keyword evidence="16" id="KW-1185">Reference proteome</keyword>
<gene>
    <name evidence="15" type="primary">pi071</name>
    <name evidence="15" type="ORF">LCER1_G004492</name>
</gene>
<dbReference type="PANTHER" id="PTHR31658">
    <property type="entry name" value="CONSERVED OLIGOMERIC GOLGI COMPLEX SUBUNIT 1"/>
    <property type="match status" value="1"/>
</dbReference>
<keyword evidence="6" id="KW-0812">Transmembrane</keyword>
<feature type="compositionally biased region" description="Basic and acidic residues" evidence="14">
    <location>
        <begin position="780"/>
        <end position="800"/>
    </location>
</feature>
<keyword evidence="8" id="KW-1133">Transmembrane helix</keyword>
<dbReference type="OrthoDB" id="46189at2759"/>
<feature type="compositionally biased region" description="Basic and acidic residues" evidence="14">
    <location>
        <begin position="763"/>
        <end position="774"/>
    </location>
</feature>
<dbReference type="GO" id="GO:0017119">
    <property type="term" value="C:Golgi transport complex"/>
    <property type="evidence" value="ECO:0007669"/>
    <property type="project" value="InterPro"/>
</dbReference>
<evidence type="ECO:0000256" key="14">
    <source>
        <dbReference type="SAM" id="MobiDB-lite"/>
    </source>
</evidence>
<dbReference type="GO" id="GO:0006891">
    <property type="term" value="P:intra-Golgi vesicle-mediated transport"/>
    <property type="evidence" value="ECO:0007669"/>
    <property type="project" value="InterPro"/>
</dbReference>
<dbReference type="Pfam" id="PF07798">
    <property type="entry name" value="CCDC90-like"/>
    <property type="match status" value="1"/>
</dbReference>
<evidence type="ECO:0000256" key="4">
    <source>
        <dbReference type="ARBA" id="ARBA00020978"/>
    </source>
</evidence>
<feature type="compositionally biased region" description="Basic and acidic residues" evidence="14">
    <location>
        <begin position="1073"/>
        <end position="1086"/>
    </location>
</feature>
<evidence type="ECO:0000256" key="8">
    <source>
        <dbReference type="ARBA" id="ARBA00022989"/>
    </source>
</evidence>
<dbReference type="PANTHER" id="PTHR31658:SF0">
    <property type="entry name" value="CONSERVED OLIGOMERIC GOLGI COMPLEX SUBUNIT 1"/>
    <property type="match status" value="1"/>
</dbReference>
<evidence type="ECO:0000256" key="13">
    <source>
        <dbReference type="SAM" id="Coils"/>
    </source>
</evidence>
<keyword evidence="11" id="KW-0496">Mitochondrion</keyword>
<feature type="compositionally biased region" description="Polar residues" evidence="14">
    <location>
        <begin position="806"/>
        <end position="815"/>
    </location>
</feature>
<accession>A0A7D8UPC9</accession>
<evidence type="ECO:0000256" key="10">
    <source>
        <dbReference type="ARBA" id="ARBA00023054"/>
    </source>
</evidence>
<feature type="coiled-coil region" evidence="13">
    <location>
        <begin position="948"/>
        <end position="1001"/>
    </location>
</feature>
<dbReference type="GO" id="GO:0015031">
    <property type="term" value="P:protein transport"/>
    <property type="evidence" value="ECO:0007669"/>
    <property type="project" value="UniProtKB-KW"/>
</dbReference>
<comment type="subcellular location">
    <subcellularLocation>
        <location evidence="2">Golgi apparatus membrane</location>
        <topology evidence="2">Peripheral membrane protein</topology>
    </subcellularLocation>
    <subcellularLocation>
        <location evidence="1">Mitochondrion</location>
    </subcellularLocation>
</comment>
<protein>
    <recommendedName>
        <fullName evidence="4">Conserved oligomeric Golgi complex subunit 1</fullName>
    </recommendedName>
</protein>
<dbReference type="EMBL" id="QGMG01000388">
    <property type="protein sequence ID" value="TVY53991.1"/>
    <property type="molecule type" value="Genomic_DNA"/>
</dbReference>
<keyword evidence="10 13" id="KW-0175">Coiled coil</keyword>
<dbReference type="Gene3D" id="1.20.5.340">
    <property type="match status" value="1"/>
</dbReference>
<dbReference type="GO" id="GO:0000139">
    <property type="term" value="C:Golgi membrane"/>
    <property type="evidence" value="ECO:0007669"/>
    <property type="project" value="UniProtKB-SubCell"/>
</dbReference>
<evidence type="ECO:0000256" key="2">
    <source>
        <dbReference type="ARBA" id="ARBA00004395"/>
    </source>
</evidence>
<evidence type="ECO:0000256" key="6">
    <source>
        <dbReference type="ARBA" id="ARBA00022692"/>
    </source>
</evidence>
<proteinExistence type="inferred from homology"/>
<dbReference type="GO" id="GO:0005739">
    <property type="term" value="C:mitochondrion"/>
    <property type="evidence" value="ECO:0007669"/>
    <property type="project" value="UniProtKB-SubCell"/>
</dbReference>
<evidence type="ECO:0000256" key="7">
    <source>
        <dbReference type="ARBA" id="ARBA00022927"/>
    </source>
</evidence>
<feature type="region of interest" description="Disordered" evidence="14">
    <location>
        <begin position="1073"/>
        <end position="1103"/>
    </location>
</feature>
<evidence type="ECO:0000256" key="11">
    <source>
        <dbReference type="ARBA" id="ARBA00023128"/>
    </source>
</evidence>
<evidence type="ECO:0000256" key="9">
    <source>
        <dbReference type="ARBA" id="ARBA00023034"/>
    </source>
</evidence>
<dbReference type="InterPro" id="IPR033370">
    <property type="entry name" value="COG1"/>
</dbReference>
<comment type="similarity">
    <text evidence="3">Belongs to the COG1 family.</text>
</comment>
<feature type="region of interest" description="Disordered" evidence="14">
    <location>
        <begin position="682"/>
        <end position="705"/>
    </location>
</feature>
<evidence type="ECO:0000256" key="5">
    <source>
        <dbReference type="ARBA" id="ARBA00022448"/>
    </source>
</evidence>
<name>A0A7D8UPC9_9HELO</name>
<keyword evidence="12" id="KW-0472">Membrane</keyword>
<sequence>MASTTLSPTHTLTPSAAFAHPLPQIRTFHRTLTTSLDEKSSRLRTLVGGSYRELLGTAETILRMREDIELVEEKLGRVGKGCGRNVVGGMVSGLGKLQDEGGAERDLQLGRAARGMCLGMCGVLASRLLKRNTPSESKAQNLVLAAKVLVLGRLLLKSIGGSRGEMDGEVEEMKKKLGGLRRRLLRGVEKIVQKSGEGDREDLLSALKAYAIATSSGAKDVLRHFLQIRAEALTLAFEDDEGEVPGVVRALELYTRTLLDVQALVPRRLSGALAGLKAKPLLKDEAIRELEGLRLDVCERWFGDEILFFTPYIRHDDLEGSLAVETLKGWAKKASEVLLEGLGKSLQKMNDFKTVVELRTRILEIWIKEGGKARGFDPSILLDGLRKVMNDRLVQLLETRVKKLHLVATDVEGTLGSWREGITDKQESIWEASMLDMEITHGATLFRQEVLARTHGRNDAISRPFKGYQAWRQLVDEIIAFIEQLKKQRWDDDLEDIEDDLILESRNTLLSKDDPNMLQDHLDTSLEKAYKDLHEKIASMLASYEGEQIGSVSIYILRIIRDIRTELPKNKSLQSFGLALVPLLHERLASSTSEELIKSYSRSFFKKKVTGRSLWEGSPELPVQPSPATFKLLNGLTLAMANAGNDLWSPTAIAVLKKHLRTELARSWFGTLKDQEEKAASLTNGATTNGEVDPDEAKEEQSNGVEVVDPVHRREVLIQSLFDVLLLQSSFELPVAADDEFQKLGVKLEEQLDLESTSPVEPFLHEGETAEDTKVFTPEENAKDEKIKEVKQEASEKEATPAKPENPSSTAPLSEETQAALRLPGDEDIKKSGDEIEGGPTPFQQAAANTADKTAPPLETVLHMPPPETAEQRNAAKPPHLQTPPYVHHFDTYTLVQRVESGGFTNDQSITTMKAVRGLLALNLDVAKEGLVSKSDVENESYLFRAACSELKTEIQNTRKAHEETMRRERSLLQHEVDILNQKLTQELLRLKDELKGMFDDRKMAVRTEQRAMESAIQELNYKITVGLNSDSKSEVEGLRWVLTRRSVTGILFMAFMVLSSLRYASYKSHEEETKKKKEAGLKPDESAEDLPPQGAAEILTAN</sequence>
<dbReference type="Proteomes" id="UP000481288">
    <property type="component" value="Unassembled WGS sequence"/>
</dbReference>
<dbReference type="AlphaFoldDB" id="A0A7D8UPC9"/>
<keyword evidence="7" id="KW-0653">Protein transport</keyword>
<dbReference type="InterPro" id="IPR024461">
    <property type="entry name" value="CCDC90-like"/>
</dbReference>
<evidence type="ECO:0000256" key="12">
    <source>
        <dbReference type="ARBA" id="ARBA00023136"/>
    </source>
</evidence>
<keyword evidence="9" id="KW-0333">Golgi apparatus</keyword>
<reference evidence="15 16" key="1">
    <citation type="submission" date="2018-05" db="EMBL/GenBank/DDBJ databases">
        <title>Whole genome sequencing for identification of molecular markers to develop diagnostic detection tools for the regulated plant pathogen Lachnellula willkommii.</title>
        <authorList>
            <person name="Giroux E."/>
            <person name="Bilodeau G."/>
        </authorList>
    </citation>
    <scope>NUCLEOTIDE SEQUENCE [LARGE SCALE GENOMIC DNA]</scope>
    <source>
        <strain evidence="15 16">CBS 625.97</strain>
    </source>
</reference>
<evidence type="ECO:0000256" key="3">
    <source>
        <dbReference type="ARBA" id="ARBA00006653"/>
    </source>
</evidence>
<evidence type="ECO:0000313" key="16">
    <source>
        <dbReference type="Proteomes" id="UP000481288"/>
    </source>
</evidence>
<feature type="region of interest" description="Disordered" evidence="14">
    <location>
        <begin position="753"/>
        <end position="815"/>
    </location>
</feature>
<dbReference type="Pfam" id="PF08700">
    <property type="entry name" value="VPS51_Exo84_N"/>
    <property type="match status" value="1"/>
</dbReference>
<evidence type="ECO:0000256" key="1">
    <source>
        <dbReference type="ARBA" id="ARBA00004173"/>
    </source>
</evidence>